<name>A0ABU7MEM4_9ACTN</name>
<evidence type="ECO:0000313" key="2">
    <source>
        <dbReference type="Proteomes" id="UP001347146"/>
    </source>
</evidence>
<dbReference type="PANTHER" id="PTHR34472:SF1">
    <property type="entry name" value="SULFUR CARRIER PROTEIN THIS"/>
    <property type="match status" value="1"/>
</dbReference>
<dbReference type="RefSeq" id="WP_330433734.1">
    <property type="nucleotide sequence ID" value="NZ_JAZDUF010000004.1"/>
</dbReference>
<dbReference type="NCBIfam" id="TIGR01683">
    <property type="entry name" value="thiS"/>
    <property type="match status" value="1"/>
</dbReference>
<dbReference type="SUPFAM" id="SSF54285">
    <property type="entry name" value="MoaD/ThiS"/>
    <property type="match status" value="1"/>
</dbReference>
<protein>
    <submittedName>
        <fullName evidence="1">Sulfur carrier protein ThiS</fullName>
    </submittedName>
</protein>
<dbReference type="CDD" id="cd00565">
    <property type="entry name" value="Ubl_ThiS"/>
    <property type="match status" value="1"/>
</dbReference>
<dbReference type="Proteomes" id="UP001347146">
    <property type="component" value="Unassembled WGS sequence"/>
</dbReference>
<reference evidence="1 2" key="1">
    <citation type="submission" date="2024-01" db="EMBL/GenBank/DDBJ databases">
        <title>Draft genome sequence of Gordonia sp. LSe1-13.</title>
        <authorList>
            <person name="Suphannarot A."/>
            <person name="Mingma R."/>
        </authorList>
    </citation>
    <scope>NUCLEOTIDE SEQUENCE [LARGE SCALE GENOMIC DNA]</scope>
    <source>
        <strain evidence="1 2">LSe1-13</strain>
    </source>
</reference>
<dbReference type="InterPro" id="IPR016155">
    <property type="entry name" value="Mopterin_synth/thiamin_S_b"/>
</dbReference>
<dbReference type="InterPro" id="IPR003749">
    <property type="entry name" value="ThiS/MoaD-like"/>
</dbReference>
<gene>
    <name evidence="1" type="primary">thiS</name>
    <name evidence="1" type="ORF">VZC37_14220</name>
</gene>
<evidence type="ECO:0000313" key="1">
    <source>
        <dbReference type="EMBL" id="MEE3851497.1"/>
    </source>
</evidence>
<dbReference type="InterPro" id="IPR012675">
    <property type="entry name" value="Beta-grasp_dom_sf"/>
</dbReference>
<sequence>MTITVNGEAREMSPDASVGDLVMAMGLPQRGIAVAVDGEVVPRGRWDRSLHEGAGIEIVTAVQGG</sequence>
<dbReference type="InterPro" id="IPR010035">
    <property type="entry name" value="Thi_S"/>
</dbReference>
<comment type="caution">
    <text evidence="1">The sequence shown here is derived from an EMBL/GenBank/DDBJ whole genome shotgun (WGS) entry which is preliminary data.</text>
</comment>
<proteinExistence type="predicted"/>
<dbReference type="EMBL" id="JAZDUF010000004">
    <property type="protein sequence ID" value="MEE3851497.1"/>
    <property type="molecule type" value="Genomic_DNA"/>
</dbReference>
<dbReference type="PANTHER" id="PTHR34472">
    <property type="entry name" value="SULFUR CARRIER PROTEIN THIS"/>
    <property type="match status" value="1"/>
</dbReference>
<accession>A0ABU7MEM4</accession>
<dbReference type="Gene3D" id="3.10.20.30">
    <property type="match status" value="1"/>
</dbReference>
<organism evidence="1 2">
    <name type="scientific">Gordonia sesuvii</name>
    <dbReference type="NCBI Taxonomy" id="3116777"/>
    <lineage>
        <taxon>Bacteria</taxon>
        <taxon>Bacillati</taxon>
        <taxon>Actinomycetota</taxon>
        <taxon>Actinomycetes</taxon>
        <taxon>Mycobacteriales</taxon>
        <taxon>Gordoniaceae</taxon>
        <taxon>Gordonia</taxon>
    </lineage>
</organism>
<dbReference type="Pfam" id="PF02597">
    <property type="entry name" value="ThiS"/>
    <property type="match status" value="1"/>
</dbReference>
<keyword evidence="2" id="KW-1185">Reference proteome</keyword>